<protein>
    <submittedName>
        <fullName evidence="2">Uncharacterized protein</fullName>
    </submittedName>
</protein>
<gene>
    <name evidence="2" type="ORF">SAMN05216412_11366</name>
</gene>
<proteinExistence type="predicted"/>
<dbReference type="AlphaFoldDB" id="A0A1I0GHF8"/>
<dbReference type="OrthoDB" id="8968783at2"/>
<dbReference type="Proteomes" id="UP000183339">
    <property type="component" value="Unassembled WGS sequence"/>
</dbReference>
<evidence type="ECO:0000313" key="2">
    <source>
        <dbReference type="EMBL" id="SET70591.1"/>
    </source>
</evidence>
<feature type="region of interest" description="Disordered" evidence="1">
    <location>
        <begin position="25"/>
        <end position="53"/>
    </location>
</feature>
<dbReference type="EMBL" id="FOHI01000013">
    <property type="protein sequence ID" value="SET70591.1"/>
    <property type="molecule type" value="Genomic_DNA"/>
</dbReference>
<dbReference type="RefSeq" id="WP_074709347.1">
    <property type="nucleotide sequence ID" value="NZ_FOHI01000013.1"/>
</dbReference>
<name>A0A1I0GHF8_9PROT</name>
<evidence type="ECO:0000313" key="3">
    <source>
        <dbReference type="Proteomes" id="UP000183339"/>
    </source>
</evidence>
<organism evidence="2 3">
    <name type="scientific">Nitrosospira multiformis</name>
    <dbReference type="NCBI Taxonomy" id="1231"/>
    <lineage>
        <taxon>Bacteria</taxon>
        <taxon>Pseudomonadati</taxon>
        <taxon>Pseudomonadota</taxon>
        <taxon>Betaproteobacteria</taxon>
        <taxon>Nitrosomonadales</taxon>
        <taxon>Nitrosomonadaceae</taxon>
        <taxon>Nitrosospira</taxon>
    </lineage>
</organism>
<feature type="compositionally biased region" description="Polar residues" evidence="1">
    <location>
        <begin position="36"/>
        <end position="46"/>
    </location>
</feature>
<reference evidence="2 3" key="1">
    <citation type="submission" date="2016-10" db="EMBL/GenBank/DDBJ databases">
        <authorList>
            <person name="de Groot N.N."/>
        </authorList>
    </citation>
    <scope>NUCLEOTIDE SEQUENCE [LARGE SCALE GENOMIC DNA]</scope>
    <source>
        <strain evidence="2 3">Nl7</strain>
    </source>
</reference>
<accession>A0A1I0GHF8</accession>
<evidence type="ECO:0000256" key="1">
    <source>
        <dbReference type="SAM" id="MobiDB-lite"/>
    </source>
</evidence>
<sequence>MKLSDGEIIENYLLPARRFVEGTTEKRKGRDWLENSAATNTRQPQVKATKEKSSALVDRSGLYLAGLSRARSSKGRIYTDTDLVKYRKENPFNLNIHFSRSAAPAANVAKVANDDPTLAGLATLALATPSRSGG</sequence>